<feature type="region of interest" description="Disordered" evidence="1">
    <location>
        <begin position="1"/>
        <end position="23"/>
    </location>
</feature>
<gene>
    <name evidence="3" type="ORF">H1B27_33930</name>
</gene>
<keyword evidence="2" id="KW-0812">Transmembrane</keyword>
<sequence length="159" mass="17168">MMGSVDGISGNSTHDLEATVDTDGEPHDANIEFEQLKLLFDYTKFHIGLYTTIATIFGALFAASDKAPIRFSPVLLLCSAVLVCIAGGAGGIIASSIPGFSSYKKFWDSSIGPAWCRKMKAEYWTYVEHAAFWAAVILALASIVFPHVFDGLPHGRGYS</sequence>
<keyword evidence="4" id="KW-1185">Reference proteome</keyword>
<dbReference type="EMBL" id="JACEGD010000043">
    <property type="protein sequence ID" value="MBH5391241.1"/>
    <property type="molecule type" value="Genomic_DNA"/>
</dbReference>
<evidence type="ECO:0000256" key="2">
    <source>
        <dbReference type="SAM" id="Phobius"/>
    </source>
</evidence>
<name>A0ABS0PD50_9BRAD</name>
<feature type="transmembrane region" description="Helical" evidence="2">
    <location>
        <begin position="45"/>
        <end position="62"/>
    </location>
</feature>
<feature type="transmembrane region" description="Helical" evidence="2">
    <location>
        <begin position="130"/>
        <end position="149"/>
    </location>
</feature>
<keyword evidence="2" id="KW-1133">Transmembrane helix</keyword>
<evidence type="ECO:0000313" key="3">
    <source>
        <dbReference type="EMBL" id="MBH5391241.1"/>
    </source>
</evidence>
<comment type="caution">
    <text evidence="3">The sequence shown here is derived from an EMBL/GenBank/DDBJ whole genome shotgun (WGS) entry which is preliminary data.</text>
</comment>
<feature type="transmembrane region" description="Helical" evidence="2">
    <location>
        <begin position="74"/>
        <end position="97"/>
    </location>
</feature>
<proteinExistence type="predicted"/>
<evidence type="ECO:0000313" key="4">
    <source>
        <dbReference type="Proteomes" id="UP001194539"/>
    </source>
</evidence>
<reference evidence="3 4" key="1">
    <citation type="submission" date="2020-07" db="EMBL/GenBank/DDBJ databases">
        <title>Bradyrhizobium diversity isolated from nodules of indigenous legumes of Western Australia.</title>
        <authorList>
            <person name="Klepa M.S."/>
        </authorList>
    </citation>
    <scope>NUCLEOTIDE SEQUENCE [LARGE SCALE GENOMIC DNA]</scope>
    <source>
        <strain evidence="3 4">CNPSo 4019</strain>
    </source>
</reference>
<protein>
    <submittedName>
        <fullName evidence="3">Uncharacterized protein</fullName>
    </submittedName>
</protein>
<evidence type="ECO:0000256" key="1">
    <source>
        <dbReference type="SAM" id="MobiDB-lite"/>
    </source>
</evidence>
<dbReference type="Proteomes" id="UP001194539">
    <property type="component" value="Unassembled WGS sequence"/>
</dbReference>
<accession>A0ABS0PD50</accession>
<organism evidence="3 4">
    <name type="scientific">Bradyrhizobium diversitatis</name>
    <dbReference type="NCBI Taxonomy" id="2755406"/>
    <lineage>
        <taxon>Bacteria</taxon>
        <taxon>Pseudomonadati</taxon>
        <taxon>Pseudomonadota</taxon>
        <taxon>Alphaproteobacteria</taxon>
        <taxon>Hyphomicrobiales</taxon>
        <taxon>Nitrobacteraceae</taxon>
        <taxon>Bradyrhizobium</taxon>
    </lineage>
</organism>
<keyword evidence="2" id="KW-0472">Membrane</keyword>